<dbReference type="GeneID" id="91516800"/>
<protein>
    <recommendedName>
        <fullName evidence="5">MFS transporter</fullName>
    </recommendedName>
</protein>
<proteinExistence type="predicted"/>
<dbReference type="OrthoDB" id="4571696at2"/>
<dbReference type="EMBL" id="BAFO02000008">
    <property type="protein sequence ID" value="GAD82312.1"/>
    <property type="molecule type" value="Genomic_DNA"/>
</dbReference>
<keyword evidence="2" id="KW-1133">Transmembrane helix</keyword>
<gene>
    <name evidence="3" type="ORF">NCAST_08_01840</name>
</gene>
<accession>U5E3C9</accession>
<organism evidence="3 4">
    <name type="scientific">Nocardia asteroides NBRC 15531</name>
    <dbReference type="NCBI Taxonomy" id="1110697"/>
    <lineage>
        <taxon>Bacteria</taxon>
        <taxon>Bacillati</taxon>
        <taxon>Actinomycetota</taxon>
        <taxon>Actinomycetes</taxon>
        <taxon>Mycobacteriales</taxon>
        <taxon>Nocardiaceae</taxon>
        <taxon>Nocardia</taxon>
    </lineage>
</organism>
<evidence type="ECO:0008006" key="5">
    <source>
        <dbReference type="Google" id="ProtNLM"/>
    </source>
</evidence>
<dbReference type="AlphaFoldDB" id="U5E3C9"/>
<feature type="compositionally biased region" description="Pro residues" evidence="1">
    <location>
        <begin position="11"/>
        <end position="20"/>
    </location>
</feature>
<keyword evidence="4" id="KW-1185">Reference proteome</keyword>
<evidence type="ECO:0000256" key="1">
    <source>
        <dbReference type="SAM" id="MobiDB-lite"/>
    </source>
</evidence>
<feature type="transmembrane region" description="Helical" evidence="2">
    <location>
        <begin position="57"/>
        <end position="76"/>
    </location>
</feature>
<name>U5E3C9_NOCAS</name>
<dbReference type="RefSeq" id="WP_019050451.1">
    <property type="nucleotide sequence ID" value="NZ_BAFO02000008.1"/>
</dbReference>
<sequence length="89" mass="9262">MVTDPSSDIPAPEPAAVPDPPGWAAPALLLALLMLGVDIVALMPLGGWMRDYGIGPVCAIYLIHVLASTGLAAWTIGKLHVFEWDADAG</sequence>
<keyword evidence="2" id="KW-0812">Transmembrane</keyword>
<keyword evidence="2" id="KW-0472">Membrane</keyword>
<reference evidence="3 4" key="1">
    <citation type="journal article" date="2014" name="BMC Genomics">
        <title>Genome based analysis of type-I polyketide synthase and nonribosomal peptide synthetase gene clusters in seven strains of five representative Nocardia species.</title>
        <authorList>
            <person name="Komaki H."/>
            <person name="Ichikawa N."/>
            <person name="Hosoyama A."/>
            <person name="Takahashi-Nakaguchi A."/>
            <person name="Matsuzawa T."/>
            <person name="Suzuki K."/>
            <person name="Fujita N."/>
            <person name="Gonoi T."/>
        </authorList>
    </citation>
    <scope>NUCLEOTIDE SEQUENCE [LARGE SCALE GENOMIC DNA]</scope>
    <source>
        <strain evidence="3 4">NBRC 15531</strain>
    </source>
</reference>
<evidence type="ECO:0000256" key="2">
    <source>
        <dbReference type="SAM" id="Phobius"/>
    </source>
</evidence>
<feature type="transmembrane region" description="Helical" evidence="2">
    <location>
        <begin position="23"/>
        <end position="45"/>
    </location>
</feature>
<comment type="caution">
    <text evidence="3">The sequence shown here is derived from an EMBL/GenBank/DDBJ whole genome shotgun (WGS) entry which is preliminary data.</text>
</comment>
<evidence type="ECO:0000313" key="4">
    <source>
        <dbReference type="Proteomes" id="UP000017048"/>
    </source>
</evidence>
<feature type="region of interest" description="Disordered" evidence="1">
    <location>
        <begin position="1"/>
        <end position="20"/>
    </location>
</feature>
<dbReference type="Proteomes" id="UP000017048">
    <property type="component" value="Unassembled WGS sequence"/>
</dbReference>
<evidence type="ECO:0000313" key="3">
    <source>
        <dbReference type="EMBL" id="GAD82312.1"/>
    </source>
</evidence>